<sequence length="281" mass="31706">MTTTLPRRPSTWARAVRREKAENTTIHDIDLSSASTIQEEQYLMLRVLWKPQRRNGLKLAKFGLDEWTQKAATMLESSASWAAYIASFSGDSKEGIFSLPWFYQKQVAHVSPNPIFRPNVAISPPRTRGQLRNIAAGIKKLSFDVPTEPPSTPKIEPEVEFDDTPEEPSAAQDTPPGERSYGPKEFLNLNYPRTKDEQIVNTALVDFLNAFIKLWPVIVFSSPKAETKYSLRKDESPGFQTLHGFGGWDTERVGDMKDIGKILLAIALRAEMEREQSAPQQ</sequence>
<dbReference type="EMBL" id="KZ824477">
    <property type="protein sequence ID" value="RAK96358.1"/>
    <property type="molecule type" value="Genomic_DNA"/>
</dbReference>
<dbReference type="OrthoDB" id="3508621at2759"/>
<evidence type="ECO:0000313" key="3">
    <source>
        <dbReference type="Proteomes" id="UP000249402"/>
    </source>
</evidence>
<feature type="region of interest" description="Disordered" evidence="1">
    <location>
        <begin position="144"/>
        <end position="183"/>
    </location>
</feature>
<dbReference type="GeneID" id="37227814"/>
<dbReference type="STRING" id="1448316.A0A395GN24"/>
<protein>
    <submittedName>
        <fullName evidence="2">Uncharacterized protein</fullName>
    </submittedName>
</protein>
<dbReference type="RefSeq" id="XP_025570686.1">
    <property type="nucleotide sequence ID" value="XM_025722949.1"/>
</dbReference>
<dbReference type="VEuPathDB" id="FungiDB:BO80DRAFT_468702"/>
<name>A0A395GN24_9EURO</name>
<proteinExistence type="predicted"/>
<keyword evidence="3" id="KW-1185">Reference proteome</keyword>
<accession>A0A395GN24</accession>
<evidence type="ECO:0000313" key="2">
    <source>
        <dbReference type="EMBL" id="RAK96358.1"/>
    </source>
</evidence>
<dbReference type="Proteomes" id="UP000249402">
    <property type="component" value="Unassembled WGS sequence"/>
</dbReference>
<gene>
    <name evidence="2" type="ORF">BO80DRAFT_468702</name>
</gene>
<reference evidence="2 3" key="1">
    <citation type="submission" date="2018-02" db="EMBL/GenBank/DDBJ databases">
        <title>The genomes of Aspergillus section Nigri reveals drivers in fungal speciation.</title>
        <authorList>
            <consortium name="DOE Joint Genome Institute"/>
            <person name="Vesth T.C."/>
            <person name="Nybo J."/>
            <person name="Theobald S."/>
            <person name="Brandl J."/>
            <person name="Frisvad J.C."/>
            <person name="Nielsen K.F."/>
            <person name="Lyhne E.K."/>
            <person name="Kogle M.E."/>
            <person name="Kuo A."/>
            <person name="Riley R."/>
            <person name="Clum A."/>
            <person name="Nolan M."/>
            <person name="Lipzen A."/>
            <person name="Salamov A."/>
            <person name="Henrissat B."/>
            <person name="Wiebenga A."/>
            <person name="De vries R.P."/>
            <person name="Grigoriev I.V."/>
            <person name="Mortensen U.H."/>
            <person name="Andersen M.R."/>
            <person name="Baker S.E."/>
        </authorList>
    </citation>
    <scope>NUCLEOTIDE SEQUENCE [LARGE SCALE GENOMIC DNA]</scope>
    <source>
        <strain evidence="2 3">CBS 121593</strain>
    </source>
</reference>
<evidence type="ECO:0000256" key="1">
    <source>
        <dbReference type="SAM" id="MobiDB-lite"/>
    </source>
</evidence>
<dbReference type="AlphaFoldDB" id="A0A395GN24"/>
<organism evidence="2 3">
    <name type="scientific">Aspergillus ibericus CBS 121593</name>
    <dbReference type="NCBI Taxonomy" id="1448316"/>
    <lineage>
        <taxon>Eukaryota</taxon>
        <taxon>Fungi</taxon>
        <taxon>Dikarya</taxon>
        <taxon>Ascomycota</taxon>
        <taxon>Pezizomycotina</taxon>
        <taxon>Eurotiomycetes</taxon>
        <taxon>Eurotiomycetidae</taxon>
        <taxon>Eurotiales</taxon>
        <taxon>Aspergillaceae</taxon>
        <taxon>Aspergillus</taxon>
        <taxon>Aspergillus subgen. Circumdati</taxon>
    </lineage>
</organism>